<accession>A0ABV7CP97</accession>
<dbReference type="Pfam" id="PF17653">
    <property type="entry name" value="DUF5522"/>
    <property type="match status" value="1"/>
</dbReference>
<comment type="caution">
    <text evidence="1">The sequence shown here is derived from an EMBL/GenBank/DDBJ whole genome shotgun (WGS) entry which is preliminary data.</text>
</comment>
<sequence>MPSLTCRRCDAILQCQPTDCWCFSLPAILPLDNATGCLCRTCLLQAIRAYIASSELTLQEQITLAAPYKQQALIEGLDYDIEQGFMVFSRWYHLRRGACCGNGCRHCPWRKERQT</sequence>
<gene>
    <name evidence="1" type="ORF">ACFOEE_18160</name>
</gene>
<dbReference type="Proteomes" id="UP001595453">
    <property type="component" value="Unassembled WGS sequence"/>
</dbReference>
<reference evidence="2" key="1">
    <citation type="journal article" date="2019" name="Int. J. Syst. Evol. Microbiol.">
        <title>The Global Catalogue of Microorganisms (GCM) 10K type strain sequencing project: providing services to taxonomists for standard genome sequencing and annotation.</title>
        <authorList>
            <consortium name="The Broad Institute Genomics Platform"/>
            <consortium name="The Broad Institute Genome Sequencing Center for Infectious Disease"/>
            <person name="Wu L."/>
            <person name="Ma J."/>
        </authorList>
    </citation>
    <scope>NUCLEOTIDE SEQUENCE [LARGE SCALE GENOMIC DNA]</scope>
    <source>
        <strain evidence="2">KCTC 42730</strain>
    </source>
</reference>
<evidence type="ECO:0000313" key="2">
    <source>
        <dbReference type="Proteomes" id="UP001595453"/>
    </source>
</evidence>
<keyword evidence="2" id="KW-1185">Reference proteome</keyword>
<protein>
    <submittedName>
        <fullName evidence="1">DUF5522 domain-containing protein</fullName>
    </submittedName>
</protein>
<dbReference type="RefSeq" id="WP_377127710.1">
    <property type="nucleotide sequence ID" value="NZ_JBHRSD010000039.1"/>
</dbReference>
<organism evidence="1 2">
    <name type="scientific">Pseudoalteromonas fenneropenaei</name>
    <dbReference type="NCBI Taxonomy" id="1737459"/>
    <lineage>
        <taxon>Bacteria</taxon>
        <taxon>Pseudomonadati</taxon>
        <taxon>Pseudomonadota</taxon>
        <taxon>Gammaproteobacteria</taxon>
        <taxon>Alteromonadales</taxon>
        <taxon>Pseudoalteromonadaceae</taxon>
        <taxon>Pseudoalteromonas</taxon>
    </lineage>
</organism>
<dbReference type="InterPro" id="IPR040807">
    <property type="entry name" value="DUF5522"/>
</dbReference>
<name>A0ABV7CP97_9GAMM</name>
<proteinExistence type="predicted"/>
<dbReference type="EMBL" id="JBHRSD010000039">
    <property type="protein sequence ID" value="MFC3034435.1"/>
    <property type="molecule type" value="Genomic_DNA"/>
</dbReference>
<evidence type="ECO:0000313" key="1">
    <source>
        <dbReference type="EMBL" id="MFC3034435.1"/>
    </source>
</evidence>